<comment type="caution">
    <text evidence="1">The sequence shown here is derived from an EMBL/GenBank/DDBJ whole genome shotgun (WGS) entry which is preliminary data.</text>
</comment>
<dbReference type="AlphaFoldDB" id="A0A9J5XE14"/>
<protein>
    <submittedName>
        <fullName evidence="1">Uncharacterized protein</fullName>
    </submittedName>
</protein>
<name>A0A9J5XE14_SOLCO</name>
<evidence type="ECO:0000313" key="2">
    <source>
        <dbReference type="Proteomes" id="UP000824120"/>
    </source>
</evidence>
<proteinExistence type="predicted"/>
<sequence length="302" mass="34680">MMGLLSEIIPDNRCFDIYRKAQLARELHTPEPKVAPIRHENLDLYTRIGRFRGSGTATYTSKTNQQNQKKALPRVPTMTESHAYASWILWRVDKSIRKIWRMIPAAIFWSLWKERNSTCFNGISTSFCTLKAPCLVFAKLAPYISVWGRFLAHCFCNFASSCPQGLAQVATVEDLWLRSQVHAPHHTKRSPVSLESNFSEFKNHIAKMIHTFSERVLRVRSSIKRESLVYKRSLAFKETENASSDLPILSKTKALSARAYGELGYLERRVVQCFRAFLNCRESMASQMGRTLRSVSATHRKT</sequence>
<reference evidence="1 2" key="1">
    <citation type="submission" date="2020-09" db="EMBL/GenBank/DDBJ databases">
        <title>De no assembly of potato wild relative species, Solanum commersonii.</title>
        <authorList>
            <person name="Cho K."/>
        </authorList>
    </citation>
    <scope>NUCLEOTIDE SEQUENCE [LARGE SCALE GENOMIC DNA]</scope>
    <source>
        <strain evidence="1">LZ3.2</strain>
        <tissue evidence="1">Leaf</tissue>
    </source>
</reference>
<organism evidence="1 2">
    <name type="scientific">Solanum commersonii</name>
    <name type="common">Commerson's wild potato</name>
    <name type="synonym">Commerson's nightshade</name>
    <dbReference type="NCBI Taxonomy" id="4109"/>
    <lineage>
        <taxon>Eukaryota</taxon>
        <taxon>Viridiplantae</taxon>
        <taxon>Streptophyta</taxon>
        <taxon>Embryophyta</taxon>
        <taxon>Tracheophyta</taxon>
        <taxon>Spermatophyta</taxon>
        <taxon>Magnoliopsida</taxon>
        <taxon>eudicotyledons</taxon>
        <taxon>Gunneridae</taxon>
        <taxon>Pentapetalae</taxon>
        <taxon>asterids</taxon>
        <taxon>lamiids</taxon>
        <taxon>Solanales</taxon>
        <taxon>Solanaceae</taxon>
        <taxon>Solanoideae</taxon>
        <taxon>Solaneae</taxon>
        <taxon>Solanum</taxon>
    </lineage>
</organism>
<keyword evidence="2" id="KW-1185">Reference proteome</keyword>
<accession>A0A9J5XE14</accession>
<evidence type="ECO:0000313" key="1">
    <source>
        <dbReference type="EMBL" id="KAG5585893.1"/>
    </source>
</evidence>
<dbReference type="Proteomes" id="UP000824120">
    <property type="component" value="Chromosome 9"/>
</dbReference>
<gene>
    <name evidence="1" type="ORF">H5410_046327</name>
</gene>
<dbReference type="OrthoDB" id="1917794at2759"/>
<dbReference type="EMBL" id="JACXVP010000009">
    <property type="protein sequence ID" value="KAG5585893.1"/>
    <property type="molecule type" value="Genomic_DNA"/>
</dbReference>